<dbReference type="Proteomes" id="UP001403385">
    <property type="component" value="Unassembled WGS sequence"/>
</dbReference>
<comment type="caution">
    <text evidence="1">The sequence shown here is derived from an EMBL/GenBank/DDBJ whole genome shotgun (WGS) entry which is preliminary data.</text>
</comment>
<dbReference type="AlphaFoldDB" id="A0AAW9SDQ0"/>
<name>A0AAW9SDQ0_9BACT</name>
<proteinExistence type="predicted"/>
<gene>
    <name evidence="1" type="ORF">AAG747_28800</name>
</gene>
<protein>
    <submittedName>
        <fullName evidence="1">DUF416 family protein</fullName>
    </submittedName>
</protein>
<dbReference type="EMBL" id="JBDKWZ010000031">
    <property type="protein sequence ID" value="MEN7551948.1"/>
    <property type="molecule type" value="Genomic_DNA"/>
</dbReference>
<dbReference type="RefSeq" id="WP_346824726.1">
    <property type="nucleotide sequence ID" value="NZ_JBDKWZ010000031.1"/>
</dbReference>
<keyword evidence="2" id="KW-1185">Reference proteome</keyword>
<dbReference type="Pfam" id="PF04222">
    <property type="entry name" value="DUF416"/>
    <property type="match status" value="1"/>
</dbReference>
<dbReference type="Gene3D" id="1.20.1590.10">
    <property type="entry name" value="YP_001051499.1 domain like"/>
    <property type="match status" value="1"/>
</dbReference>
<accession>A0AAW9SDQ0</accession>
<reference evidence="1 2" key="1">
    <citation type="submission" date="2024-04" db="EMBL/GenBank/DDBJ databases">
        <title>Novel genus in family Flammeovirgaceae.</title>
        <authorList>
            <person name="Nguyen T.H."/>
            <person name="Vuong T.Q."/>
            <person name="Le H."/>
            <person name="Kim S.-G."/>
        </authorList>
    </citation>
    <scope>NUCLEOTIDE SEQUENCE [LARGE SCALE GENOMIC DNA]</scope>
    <source>
        <strain evidence="1 2">JCM 23209</strain>
    </source>
</reference>
<sequence length="209" mass="24066">MGYLEYKEDLKQRLTGLSTRKLATFSICCFQRIFGLYPEFVKAFNADKSVEISNISEFIWEKLTKEGHFENNIASTLPVIESLLPSENLRGWQSSISINVCICLDVSARVLIEEHKNAEIAGGYVYDTISQVIYSLVSDKFISDELEDKIHNSSIIQDEIQHQFNLILELKSISILDNKGYIESLKNEMIKNTHNFQKIKNAWFNEQTD</sequence>
<dbReference type="InterPro" id="IPR023381">
    <property type="entry name" value="YP001051499.1-like_dom_sf"/>
</dbReference>
<evidence type="ECO:0000313" key="1">
    <source>
        <dbReference type="EMBL" id="MEN7551948.1"/>
    </source>
</evidence>
<organism evidence="1 2">
    <name type="scientific">Rapidithrix thailandica</name>
    <dbReference type="NCBI Taxonomy" id="413964"/>
    <lineage>
        <taxon>Bacteria</taxon>
        <taxon>Pseudomonadati</taxon>
        <taxon>Bacteroidota</taxon>
        <taxon>Cytophagia</taxon>
        <taxon>Cytophagales</taxon>
        <taxon>Flammeovirgaceae</taxon>
        <taxon>Rapidithrix</taxon>
    </lineage>
</organism>
<evidence type="ECO:0000313" key="2">
    <source>
        <dbReference type="Proteomes" id="UP001403385"/>
    </source>
</evidence>
<dbReference type="InterPro" id="IPR007338">
    <property type="entry name" value="DUF416"/>
</dbReference>